<keyword evidence="9" id="KW-1185">Reference proteome</keyword>
<keyword evidence="5" id="KW-0378">Hydrolase</keyword>
<reference evidence="8" key="1">
    <citation type="submission" date="2019-09" db="EMBL/GenBank/DDBJ databases">
        <title>Bird 10,000 Genomes (B10K) Project - Family phase.</title>
        <authorList>
            <person name="Zhang G."/>
        </authorList>
    </citation>
    <scope>NUCLEOTIDE SEQUENCE</scope>
    <source>
        <strain evidence="8">B10K-DU-024-03</strain>
        <tissue evidence="8">Muscle</tissue>
    </source>
</reference>
<keyword evidence="1" id="KW-0808">Transferase</keyword>
<keyword evidence="4" id="KW-0255">Endonuclease</keyword>
<keyword evidence="6" id="KW-0695">RNA-directed DNA polymerase</keyword>
<keyword evidence="2" id="KW-0548">Nucleotidyltransferase</keyword>
<feature type="non-terminal residue" evidence="8">
    <location>
        <position position="1"/>
    </location>
</feature>
<sequence length="64" mass="7007">KHVKKHLRACFAVLGIPIAIKTDNGPAYVSRAFQEFCQLWGIRCHTGIPHSPTGQAVIEGAHQT</sequence>
<dbReference type="SUPFAM" id="SSF53098">
    <property type="entry name" value="Ribonuclease H-like"/>
    <property type="match status" value="1"/>
</dbReference>
<dbReference type="GO" id="GO:0016787">
    <property type="term" value="F:hydrolase activity"/>
    <property type="evidence" value="ECO:0007669"/>
    <property type="project" value="UniProtKB-KW"/>
</dbReference>
<dbReference type="EMBL" id="WBNJ01000944">
    <property type="protein sequence ID" value="NXD87862.1"/>
    <property type="molecule type" value="Genomic_DNA"/>
</dbReference>
<dbReference type="InterPro" id="IPR001584">
    <property type="entry name" value="Integrase_cat-core"/>
</dbReference>
<gene>
    <name evidence="8" type="primary">Ervk18_2</name>
    <name evidence="8" type="ORF">HALSEN_R15407</name>
</gene>
<dbReference type="OrthoDB" id="9359997at2759"/>
<dbReference type="InterPro" id="IPR012337">
    <property type="entry name" value="RNaseH-like_sf"/>
</dbReference>
<dbReference type="PANTHER" id="PTHR41694">
    <property type="entry name" value="ENDOGENOUS RETROVIRUS GROUP K MEMBER POL PROTEIN"/>
    <property type="match status" value="1"/>
</dbReference>
<evidence type="ECO:0000256" key="5">
    <source>
        <dbReference type="ARBA" id="ARBA00022801"/>
    </source>
</evidence>
<dbReference type="PANTHER" id="PTHR41694:SF3">
    <property type="entry name" value="RNA-DIRECTED DNA POLYMERASE-RELATED"/>
    <property type="match status" value="1"/>
</dbReference>
<dbReference type="Proteomes" id="UP000648918">
    <property type="component" value="Unassembled WGS sequence"/>
</dbReference>
<dbReference type="GO" id="GO:0015074">
    <property type="term" value="P:DNA integration"/>
    <property type="evidence" value="ECO:0007669"/>
    <property type="project" value="InterPro"/>
</dbReference>
<evidence type="ECO:0000256" key="4">
    <source>
        <dbReference type="ARBA" id="ARBA00022759"/>
    </source>
</evidence>
<dbReference type="GO" id="GO:0004519">
    <property type="term" value="F:endonuclease activity"/>
    <property type="evidence" value="ECO:0007669"/>
    <property type="project" value="UniProtKB-KW"/>
</dbReference>
<dbReference type="Pfam" id="PF00665">
    <property type="entry name" value="rve"/>
    <property type="match status" value="1"/>
</dbReference>
<evidence type="ECO:0000256" key="3">
    <source>
        <dbReference type="ARBA" id="ARBA00022722"/>
    </source>
</evidence>
<dbReference type="PROSITE" id="PS50994">
    <property type="entry name" value="INTEGRASE"/>
    <property type="match status" value="1"/>
</dbReference>
<evidence type="ECO:0000313" key="9">
    <source>
        <dbReference type="Proteomes" id="UP000648918"/>
    </source>
</evidence>
<protein>
    <submittedName>
        <fullName evidence="8">POK18 protein</fullName>
    </submittedName>
</protein>
<dbReference type="AlphaFoldDB" id="A0A851ZGR2"/>
<evidence type="ECO:0000256" key="1">
    <source>
        <dbReference type="ARBA" id="ARBA00022679"/>
    </source>
</evidence>
<comment type="caution">
    <text evidence="8">The sequence shown here is derived from an EMBL/GenBank/DDBJ whole genome shotgun (WGS) entry which is preliminary data.</text>
</comment>
<evidence type="ECO:0000313" key="8">
    <source>
        <dbReference type="EMBL" id="NXD87862.1"/>
    </source>
</evidence>
<evidence type="ECO:0000259" key="7">
    <source>
        <dbReference type="PROSITE" id="PS50994"/>
    </source>
</evidence>
<accession>A0A851ZGR2</accession>
<organism evidence="8 9">
    <name type="scientific">Halcyon senegalensis</name>
    <dbReference type="NCBI Taxonomy" id="342381"/>
    <lineage>
        <taxon>Eukaryota</taxon>
        <taxon>Metazoa</taxon>
        <taxon>Chordata</taxon>
        <taxon>Craniata</taxon>
        <taxon>Vertebrata</taxon>
        <taxon>Euteleostomi</taxon>
        <taxon>Archelosauria</taxon>
        <taxon>Archosauria</taxon>
        <taxon>Dinosauria</taxon>
        <taxon>Saurischia</taxon>
        <taxon>Theropoda</taxon>
        <taxon>Coelurosauria</taxon>
        <taxon>Aves</taxon>
        <taxon>Neognathae</taxon>
        <taxon>Neoaves</taxon>
        <taxon>Telluraves</taxon>
        <taxon>Coraciimorphae</taxon>
        <taxon>Coraciiformes</taxon>
        <taxon>Alcedinidae</taxon>
        <taxon>Halcyon</taxon>
    </lineage>
</organism>
<feature type="domain" description="Integrase catalytic" evidence="7">
    <location>
        <begin position="1"/>
        <end position="64"/>
    </location>
</feature>
<dbReference type="GO" id="GO:0003964">
    <property type="term" value="F:RNA-directed DNA polymerase activity"/>
    <property type="evidence" value="ECO:0007669"/>
    <property type="project" value="UniProtKB-KW"/>
</dbReference>
<dbReference type="Gene3D" id="3.30.420.10">
    <property type="entry name" value="Ribonuclease H-like superfamily/Ribonuclease H"/>
    <property type="match status" value="1"/>
</dbReference>
<name>A0A851ZGR2_9AVES</name>
<evidence type="ECO:0000256" key="2">
    <source>
        <dbReference type="ARBA" id="ARBA00022695"/>
    </source>
</evidence>
<keyword evidence="3" id="KW-0540">Nuclease</keyword>
<feature type="non-terminal residue" evidence="8">
    <location>
        <position position="64"/>
    </location>
</feature>
<evidence type="ECO:0000256" key="6">
    <source>
        <dbReference type="ARBA" id="ARBA00022918"/>
    </source>
</evidence>
<dbReference type="InterPro" id="IPR036397">
    <property type="entry name" value="RNaseH_sf"/>
</dbReference>
<dbReference type="GO" id="GO:0035613">
    <property type="term" value="F:RNA stem-loop binding"/>
    <property type="evidence" value="ECO:0007669"/>
    <property type="project" value="TreeGrafter"/>
</dbReference>
<proteinExistence type="predicted"/>